<reference evidence="4" key="1">
    <citation type="submission" date="2018-05" db="EMBL/GenBank/DDBJ databases">
        <authorList>
            <person name="Klenk H.-P."/>
            <person name="Huntemann M."/>
            <person name="Clum A."/>
            <person name="Pillay M."/>
            <person name="Palaniappan K."/>
            <person name="Varghese N."/>
            <person name="Mikhailova N."/>
            <person name="Stamatis D."/>
            <person name="Reddy T."/>
            <person name="Daum C."/>
            <person name="Shapiro N."/>
            <person name="Ivanova N."/>
            <person name="Kyrpides N."/>
            <person name="Woyke T."/>
        </authorList>
    </citation>
    <scope>NUCLEOTIDE SEQUENCE [LARGE SCALE GENOMIC DNA]</scope>
    <source>
        <strain evidence="4">DSM 45417</strain>
    </source>
</reference>
<dbReference type="RefSeq" id="WP_211308106.1">
    <property type="nucleotide sequence ID" value="NZ_QGTX01000001.1"/>
</dbReference>
<keyword evidence="4" id="KW-1185">Reference proteome</keyword>
<comment type="caution">
    <text evidence="3">The sequence shown here is derived from an EMBL/GenBank/DDBJ whole genome shotgun (WGS) entry which is preliminary data.</text>
</comment>
<feature type="region of interest" description="Disordered" evidence="1">
    <location>
        <begin position="48"/>
        <end position="73"/>
    </location>
</feature>
<gene>
    <name evidence="3" type="ORF">JD79_04469</name>
</gene>
<dbReference type="AlphaFoldDB" id="A0A317QQA7"/>
<feature type="chain" id="PRO_5016251958" description="Secreted protein" evidence="2">
    <location>
        <begin position="21"/>
        <end position="73"/>
    </location>
</feature>
<evidence type="ECO:0000256" key="1">
    <source>
        <dbReference type="SAM" id="MobiDB-lite"/>
    </source>
</evidence>
<dbReference type="EMBL" id="QGTX01000001">
    <property type="protein sequence ID" value="PWW25269.1"/>
    <property type="molecule type" value="Genomic_DNA"/>
</dbReference>
<evidence type="ECO:0008006" key="5">
    <source>
        <dbReference type="Google" id="ProtNLM"/>
    </source>
</evidence>
<evidence type="ECO:0000256" key="2">
    <source>
        <dbReference type="SAM" id="SignalP"/>
    </source>
</evidence>
<organism evidence="3 4">
    <name type="scientific">Geodermatophilus normandii</name>
    <dbReference type="NCBI Taxonomy" id="1137989"/>
    <lineage>
        <taxon>Bacteria</taxon>
        <taxon>Bacillati</taxon>
        <taxon>Actinomycetota</taxon>
        <taxon>Actinomycetes</taxon>
        <taxon>Geodermatophilales</taxon>
        <taxon>Geodermatophilaceae</taxon>
        <taxon>Geodermatophilus</taxon>
    </lineage>
</organism>
<feature type="signal peptide" evidence="2">
    <location>
        <begin position="1"/>
        <end position="20"/>
    </location>
</feature>
<proteinExistence type="predicted"/>
<name>A0A317QQA7_9ACTN</name>
<feature type="non-terminal residue" evidence="3">
    <location>
        <position position="73"/>
    </location>
</feature>
<accession>A0A317QQA7</accession>
<dbReference type="Proteomes" id="UP000246661">
    <property type="component" value="Unassembled WGS sequence"/>
</dbReference>
<protein>
    <recommendedName>
        <fullName evidence="5">Secreted protein</fullName>
    </recommendedName>
</protein>
<keyword evidence="2" id="KW-0732">Signal</keyword>
<sequence>MVVFGNAASAVAAISSASCAATSGWVTPEVGSVTCWWTKRMSPSQVRRIGSDTGLVPSNRRPAAGTPSCSSAT</sequence>
<evidence type="ECO:0000313" key="3">
    <source>
        <dbReference type="EMBL" id="PWW25269.1"/>
    </source>
</evidence>
<evidence type="ECO:0000313" key="4">
    <source>
        <dbReference type="Proteomes" id="UP000246661"/>
    </source>
</evidence>